<gene>
    <name evidence="3" type="ORF">N1851_013299</name>
</gene>
<feature type="transmembrane region" description="Helical" evidence="1">
    <location>
        <begin position="226"/>
        <end position="248"/>
    </location>
</feature>
<reference evidence="3" key="1">
    <citation type="journal article" date="2023" name="Front. Mar. Sci.">
        <title>A new Merluccius polli reference genome to investigate the effects of global change in West African waters.</title>
        <authorList>
            <person name="Mateo J.L."/>
            <person name="Blanco-Fernandez C."/>
            <person name="Garcia-Vazquez E."/>
            <person name="Machado-Schiaffino G."/>
        </authorList>
    </citation>
    <scope>NUCLEOTIDE SEQUENCE</scope>
    <source>
        <strain evidence="3">C29</strain>
        <tissue evidence="3">Fin</tissue>
    </source>
</reference>
<dbReference type="InterPro" id="IPR000772">
    <property type="entry name" value="Ricin_B_lectin"/>
</dbReference>
<comment type="caution">
    <text evidence="3">The sequence shown here is derived from an EMBL/GenBank/DDBJ whole genome shotgun (WGS) entry which is preliminary data.</text>
</comment>
<dbReference type="Pfam" id="PF00652">
    <property type="entry name" value="Ricin_B_lectin"/>
    <property type="match status" value="1"/>
</dbReference>
<evidence type="ECO:0000259" key="2">
    <source>
        <dbReference type="Pfam" id="PF00652"/>
    </source>
</evidence>
<dbReference type="PANTHER" id="PTHR36129">
    <property type="entry name" value="ORGANIC SOLUTE TRANSPORTER SUBUNIT BETA-RELATED"/>
    <property type="match status" value="1"/>
</dbReference>
<sequence>MIRNKLLGKCLQAQVGRPHGRVSTVDCSPNTPMQEWRWHAGSQALVNDHAGQCLTAPAEQYEGVRLQPCVEAPKGEDAGPGHAQEDEGVMKYKHHHQAWSCSKRGHLTLQGKGVHLIATKDSALVFLSKEHKQHGNRWLTLDNQTVCSERDDSHHPTPSQGGPLQLVVSPSAVSSIHTPSQRIGDVMGLDDYQKVSEPVPFSMSTKPPVDPTMVFFAMDYGMSWKITMLVLSSLALVLGTVILIFNVYSNSRKKVVCVLRSYAPREEVSASGSPAPSERAPLTKHAMRLPHSSPSLRGEILIEWKDGTVTPLYEG</sequence>
<keyword evidence="4" id="KW-1185">Reference proteome</keyword>
<dbReference type="SUPFAM" id="SSF50370">
    <property type="entry name" value="Ricin B-like lectins"/>
    <property type="match status" value="1"/>
</dbReference>
<keyword evidence="1" id="KW-0472">Membrane</keyword>
<accession>A0AA47P4F9</accession>
<dbReference type="PANTHER" id="PTHR36129:SF2">
    <property type="entry name" value="RICIN B LECTIN DOMAIN-CONTAINING PROTEIN"/>
    <property type="match status" value="1"/>
</dbReference>
<evidence type="ECO:0000313" key="4">
    <source>
        <dbReference type="Proteomes" id="UP001174136"/>
    </source>
</evidence>
<keyword evidence="1" id="KW-1133">Transmembrane helix</keyword>
<protein>
    <recommendedName>
        <fullName evidence="2">Ricin B lectin domain-containing protein</fullName>
    </recommendedName>
</protein>
<feature type="domain" description="Ricin B lectin" evidence="2">
    <location>
        <begin position="2"/>
        <end position="69"/>
    </location>
</feature>
<organism evidence="3 4">
    <name type="scientific">Merluccius polli</name>
    <name type="common">Benguela hake</name>
    <name type="synonym">Merluccius cadenati</name>
    <dbReference type="NCBI Taxonomy" id="89951"/>
    <lineage>
        <taxon>Eukaryota</taxon>
        <taxon>Metazoa</taxon>
        <taxon>Chordata</taxon>
        <taxon>Craniata</taxon>
        <taxon>Vertebrata</taxon>
        <taxon>Euteleostomi</taxon>
        <taxon>Actinopterygii</taxon>
        <taxon>Neopterygii</taxon>
        <taxon>Teleostei</taxon>
        <taxon>Neoteleostei</taxon>
        <taxon>Acanthomorphata</taxon>
        <taxon>Zeiogadaria</taxon>
        <taxon>Gadariae</taxon>
        <taxon>Gadiformes</taxon>
        <taxon>Gadoidei</taxon>
        <taxon>Merlucciidae</taxon>
        <taxon>Merluccius</taxon>
    </lineage>
</organism>
<keyword evidence="1" id="KW-0812">Transmembrane</keyword>
<name>A0AA47P4F9_MERPO</name>
<dbReference type="InterPro" id="IPR035992">
    <property type="entry name" value="Ricin_B-like_lectins"/>
</dbReference>
<evidence type="ECO:0000313" key="3">
    <source>
        <dbReference type="EMBL" id="KAK0147288.1"/>
    </source>
</evidence>
<dbReference type="Proteomes" id="UP001174136">
    <property type="component" value="Unassembled WGS sequence"/>
</dbReference>
<dbReference type="EMBL" id="JAOPHQ010002319">
    <property type="protein sequence ID" value="KAK0147288.1"/>
    <property type="molecule type" value="Genomic_DNA"/>
</dbReference>
<dbReference type="AlphaFoldDB" id="A0AA47P4F9"/>
<dbReference type="Gene3D" id="2.80.10.50">
    <property type="match status" value="1"/>
</dbReference>
<dbReference type="PROSITE" id="PS50231">
    <property type="entry name" value="RICIN_B_LECTIN"/>
    <property type="match status" value="1"/>
</dbReference>
<evidence type="ECO:0000256" key="1">
    <source>
        <dbReference type="SAM" id="Phobius"/>
    </source>
</evidence>
<dbReference type="InterPro" id="IPR052678">
    <property type="entry name" value="OST-beta_subunit"/>
</dbReference>
<proteinExistence type="predicted"/>